<proteinExistence type="predicted"/>
<name>A7UGS5_DIOKA</name>
<reference evidence="1" key="2">
    <citation type="journal article" date="2009" name="Tree Genet. Genomes">
        <title>Development of retrotransposon primers and their utilization for germplasm identification in Diospyros spp. (Ebenaceae).</title>
        <authorList>
            <person name="Du X."/>
            <person name="Zhang Q."/>
            <person name="Luo Z."/>
        </authorList>
    </citation>
    <scope>NUCLEOTIDE SEQUENCE</scope>
</reference>
<dbReference type="EMBL" id="EU068711">
    <property type="protein sequence ID" value="ABU49400.1"/>
    <property type="molecule type" value="Genomic_DNA"/>
</dbReference>
<evidence type="ECO:0000313" key="1">
    <source>
        <dbReference type="EMBL" id="ABU49399.1"/>
    </source>
</evidence>
<organism evidence="1">
    <name type="scientific">Diospyros kaki</name>
    <name type="common">Kaki persimmon</name>
    <name type="synonym">Diospyros chinensis</name>
    <dbReference type="NCBI Taxonomy" id="35925"/>
    <lineage>
        <taxon>Eukaryota</taxon>
        <taxon>Viridiplantae</taxon>
        <taxon>Streptophyta</taxon>
        <taxon>Embryophyta</taxon>
        <taxon>Tracheophyta</taxon>
        <taxon>Spermatophyta</taxon>
        <taxon>Magnoliopsida</taxon>
        <taxon>eudicotyledons</taxon>
        <taxon>Gunneridae</taxon>
        <taxon>Pentapetalae</taxon>
        <taxon>asterids</taxon>
        <taxon>Ericales</taxon>
        <taxon>Ebenaceae</taxon>
        <taxon>Diospyros</taxon>
    </lineage>
</organism>
<dbReference type="EMBL" id="EU068716">
    <property type="protein sequence ID" value="ABU49405.1"/>
    <property type="molecule type" value="Genomic_DNA"/>
</dbReference>
<gene>
    <name evidence="1" type="primary">rnaseH</name>
</gene>
<dbReference type="EMBL" id="EU068718">
    <property type="protein sequence ID" value="ABU49407.1"/>
    <property type="molecule type" value="Genomic_DNA"/>
</dbReference>
<protein>
    <submittedName>
        <fullName evidence="1">Ribonuclease H</fullName>
    </submittedName>
</protein>
<dbReference type="EMBL" id="EU068715">
    <property type="protein sequence ID" value="ABU49404.1"/>
    <property type="molecule type" value="Genomic_DNA"/>
</dbReference>
<sequence>ADIFTKSLRGPEALAASSTPVRSTPSVIFAHLLCLIF</sequence>
<reference evidence="1" key="1">
    <citation type="submission" date="2007-07" db="EMBL/GenBank/DDBJ databases">
        <authorList>
            <person name="Du X.Y."/>
            <person name="Zhang Q.L."/>
            <person name="Luo Z.R."/>
        </authorList>
    </citation>
    <scope>NUCLEOTIDE SEQUENCE</scope>
</reference>
<feature type="non-terminal residue" evidence="1">
    <location>
        <position position="1"/>
    </location>
</feature>
<dbReference type="EMBL" id="EU068710">
    <property type="protein sequence ID" value="ABU49399.1"/>
    <property type="molecule type" value="Genomic_DNA"/>
</dbReference>
<dbReference type="AlphaFoldDB" id="A7UGS5"/>
<accession>A7UGS5</accession>